<proteinExistence type="predicted"/>
<gene>
    <name evidence="1" type="ORF">TMSB3V08_LOCUS12827</name>
</gene>
<evidence type="ECO:0000313" key="1">
    <source>
        <dbReference type="EMBL" id="CAD7436181.1"/>
    </source>
</evidence>
<organism evidence="1">
    <name type="scientific">Timema monikensis</name>
    <dbReference type="NCBI Taxonomy" id="170555"/>
    <lineage>
        <taxon>Eukaryota</taxon>
        <taxon>Metazoa</taxon>
        <taxon>Ecdysozoa</taxon>
        <taxon>Arthropoda</taxon>
        <taxon>Hexapoda</taxon>
        <taxon>Insecta</taxon>
        <taxon>Pterygota</taxon>
        <taxon>Neoptera</taxon>
        <taxon>Polyneoptera</taxon>
        <taxon>Phasmatodea</taxon>
        <taxon>Timematodea</taxon>
        <taxon>Timematoidea</taxon>
        <taxon>Timematidae</taxon>
        <taxon>Timema</taxon>
    </lineage>
</organism>
<reference evidence="1" key="1">
    <citation type="submission" date="2020-11" db="EMBL/GenBank/DDBJ databases">
        <authorList>
            <person name="Tran Van P."/>
        </authorList>
    </citation>
    <scope>NUCLEOTIDE SEQUENCE</scope>
</reference>
<protein>
    <submittedName>
        <fullName evidence="1">Uncharacterized protein</fullName>
    </submittedName>
</protein>
<name>A0A7R9HX98_9NEOP</name>
<accession>A0A7R9HX98</accession>
<dbReference type="EMBL" id="OB814575">
    <property type="protein sequence ID" value="CAD7436181.1"/>
    <property type="molecule type" value="Genomic_DNA"/>
</dbReference>
<sequence>MLSFQPAIPSK</sequence>